<dbReference type="RefSeq" id="WP_157102840.1">
    <property type="nucleotide sequence ID" value="NZ_JAAXOP010000008.1"/>
</dbReference>
<name>A0A846Y1W5_9NOCA</name>
<gene>
    <name evidence="1" type="ORF">HGA08_15840</name>
</gene>
<evidence type="ECO:0000313" key="1">
    <source>
        <dbReference type="EMBL" id="NKY51691.1"/>
    </source>
</evidence>
<protein>
    <submittedName>
        <fullName evidence="1">Uncharacterized protein</fullName>
    </submittedName>
</protein>
<sequence length="256" mass="27679">MRAVTVLSVVLLLGACGSQNDSRSSLPAMEVFPYRPPLSISDATSVWSVEPGIDLSSIEAKLSRGAAESEFIGNYSRFVDTYAGFEKAQTSDIGSHVASAFMGKGLVGTLQWRLMSLVTTKDGFQSLSCLQVAGTATTASYPQYDSPRLGTIESTRTTFTREIGRDASPTVQSVPSAIFPGMKGLDPEAYWAGPPINIFSGWKIAVVNSDPGDMDRCRPWGYSLFPKPPKTKEMGDMLFTVRTTERPETLPSSPGW</sequence>
<dbReference type="EMBL" id="JAAXOP010000008">
    <property type="protein sequence ID" value="NKY51691.1"/>
    <property type="molecule type" value="Genomic_DNA"/>
</dbReference>
<proteinExistence type="predicted"/>
<evidence type="ECO:0000313" key="2">
    <source>
        <dbReference type="Proteomes" id="UP000565711"/>
    </source>
</evidence>
<dbReference type="Proteomes" id="UP000565711">
    <property type="component" value="Unassembled WGS sequence"/>
</dbReference>
<dbReference type="PROSITE" id="PS51257">
    <property type="entry name" value="PROKAR_LIPOPROTEIN"/>
    <property type="match status" value="1"/>
</dbReference>
<keyword evidence="2" id="KW-1185">Reference proteome</keyword>
<dbReference type="AlphaFoldDB" id="A0A846Y1W5"/>
<accession>A0A846Y1W5</accession>
<comment type="caution">
    <text evidence="1">The sequence shown here is derived from an EMBL/GenBank/DDBJ whole genome shotgun (WGS) entry which is preliminary data.</text>
</comment>
<reference evidence="1 2" key="1">
    <citation type="submission" date="2020-04" db="EMBL/GenBank/DDBJ databases">
        <title>MicrobeNet Type strains.</title>
        <authorList>
            <person name="Nicholson A.C."/>
        </authorList>
    </citation>
    <scope>NUCLEOTIDE SEQUENCE [LARGE SCALE GENOMIC DNA]</scope>
    <source>
        <strain evidence="1 2">JCM 12354</strain>
    </source>
</reference>
<organism evidence="1 2">
    <name type="scientific">Nocardia vermiculata</name>
    <dbReference type="NCBI Taxonomy" id="257274"/>
    <lineage>
        <taxon>Bacteria</taxon>
        <taxon>Bacillati</taxon>
        <taxon>Actinomycetota</taxon>
        <taxon>Actinomycetes</taxon>
        <taxon>Mycobacteriales</taxon>
        <taxon>Nocardiaceae</taxon>
        <taxon>Nocardia</taxon>
    </lineage>
</organism>